<feature type="chain" id="PRO_5037871790" evidence="2">
    <location>
        <begin position="20"/>
        <end position="104"/>
    </location>
</feature>
<organism evidence="3 4">
    <name type="scientific">Plectus sambesii</name>
    <dbReference type="NCBI Taxonomy" id="2011161"/>
    <lineage>
        <taxon>Eukaryota</taxon>
        <taxon>Metazoa</taxon>
        <taxon>Ecdysozoa</taxon>
        <taxon>Nematoda</taxon>
        <taxon>Chromadorea</taxon>
        <taxon>Plectida</taxon>
        <taxon>Plectina</taxon>
        <taxon>Plectoidea</taxon>
        <taxon>Plectidae</taxon>
        <taxon>Plectus</taxon>
    </lineage>
</organism>
<accession>A0A914XFZ4</accession>
<name>A0A914XFZ4_9BILA</name>
<sequence>MRAVLYLALAELLILMTVADPWECFVGDETSHSMIETKCPGSWHNSCYTAECPNTGAIRKFCAAKNTQAKTKADFLATCPGDQQKKKRGLGRGRTGDLLRVKQT</sequence>
<keyword evidence="2" id="KW-0732">Signal</keyword>
<evidence type="ECO:0000256" key="2">
    <source>
        <dbReference type="SAM" id="SignalP"/>
    </source>
</evidence>
<keyword evidence="3" id="KW-1185">Reference proteome</keyword>
<feature type="compositionally biased region" description="Basic and acidic residues" evidence="1">
    <location>
        <begin position="94"/>
        <end position="104"/>
    </location>
</feature>
<proteinExistence type="predicted"/>
<feature type="region of interest" description="Disordered" evidence="1">
    <location>
        <begin position="81"/>
        <end position="104"/>
    </location>
</feature>
<dbReference type="Proteomes" id="UP000887566">
    <property type="component" value="Unplaced"/>
</dbReference>
<dbReference type="AlphaFoldDB" id="A0A914XFZ4"/>
<evidence type="ECO:0000256" key="1">
    <source>
        <dbReference type="SAM" id="MobiDB-lite"/>
    </source>
</evidence>
<protein>
    <submittedName>
        <fullName evidence="4">Uncharacterized protein</fullName>
    </submittedName>
</protein>
<evidence type="ECO:0000313" key="3">
    <source>
        <dbReference type="Proteomes" id="UP000887566"/>
    </source>
</evidence>
<feature type="signal peptide" evidence="2">
    <location>
        <begin position="1"/>
        <end position="19"/>
    </location>
</feature>
<dbReference type="WBParaSite" id="PSAMB.scaffold753size71358.g8590.t1">
    <property type="protein sequence ID" value="PSAMB.scaffold753size71358.g8590.t1"/>
    <property type="gene ID" value="PSAMB.scaffold753size71358.g8590"/>
</dbReference>
<reference evidence="4" key="1">
    <citation type="submission" date="2022-11" db="UniProtKB">
        <authorList>
            <consortium name="WormBaseParasite"/>
        </authorList>
    </citation>
    <scope>IDENTIFICATION</scope>
</reference>
<evidence type="ECO:0000313" key="4">
    <source>
        <dbReference type="WBParaSite" id="PSAMB.scaffold753size71358.g8590.t1"/>
    </source>
</evidence>